<protein>
    <submittedName>
        <fullName evidence="1">Uncharacterized protein</fullName>
    </submittedName>
</protein>
<evidence type="ECO:0000313" key="1">
    <source>
        <dbReference type="EMBL" id="JAH46667.1"/>
    </source>
</evidence>
<organism evidence="1">
    <name type="scientific">Anguilla anguilla</name>
    <name type="common">European freshwater eel</name>
    <name type="synonym">Muraena anguilla</name>
    <dbReference type="NCBI Taxonomy" id="7936"/>
    <lineage>
        <taxon>Eukaryota</taxon>
        <taxon>Metazoa</taxon>
        <taxon>Chordata</taxon>
        <taxon>Craniata</taxon>
        <taxon>Vertebrata</taxon>
        <taxon>Euteleostomi</taxon>
        <taxon>Actinopterygii</taxon>
        <taxon>Neopterygii</taxon>
        <taxon>Teleostei</taxon>
        <taxon>Anguilliformes</taxon>
        <taxon>Anguillidae</taxon>
        <taxon>Anguilla</taxon>
    </lineage>
</organism>
<reference evidence="1" key="1">
    <citation type="submission" date="2014-11" db="EMBL/GenBank/DDBJ databases">
        <authorList>
            <person name="Amaro Gonzalez C."/>
        </authorList>
    </citation>
    <scope>NUCLEOTIDE SEQUENCE</scope>
</reference>
<accession>A0A0E9SZH3</accession>
<name>A0A0E9SZH3_ANGAN</name>
<sequence length="45" mass="4867">MGISFTLRVECSCLLLKRQDLGPLCVFGSLHSPSYSLSRQAGTHG</sequence>
<reference evidence="1" key="2">
    <citation type="journal article" date="2015" name="Fish Shellfish Immunol.">
        <title>Early steps in the European eel (Anguilla anguilla)-Vibrio vulnificus interaction in the gills: Role of the RtxA13 toxin.</title>
        <authorList>
            <person name="Callol A."/>
            <person name="Pajuelo D."/>
            <person name="Ebbesson L."/>
            <person name="Teles M."/>
            <person name="MacKenzie S."/>
            <person name="Amaro C."/>
        </authorList>
    </citation>
    <scope>NUCLEOTIDE SEQUENCE</scope>
</reference>
<dbReference type="EMBL" id="GBXM01061910">
    <property type="protein sequence ID" value="JAH46667.1"/>
    <property type="molecule type" value="Transcribed_RNA"/>
</dbReference>
<dbReference type="AlphaFoldDB" id="A0A0E9SZH3"/>
<proteinExistence type="predicted"/>